<organism evidence="2 3">
    <name type="scientific">Pythium oligandrum</name>
    <name type="common">Mycoparasitic fungus</name>
    <dbReference type="NCBI Taxonomy" id="41045"/>
    <lineage>
        <taxon>Eukaryota</taxon>
        <taxon>Sar</taxon>
        <taxon>Stramenopiles</taxon>
        <taxon>Oomycota</taxon>
        <taxon>Peronosporomycetes</taxon>
        <taxon>Pythiales</taxon>
        <taxon>Pythiaceae</taxon>
        <taxon>Pythium</taxon>
    </lineage>
</organism>
<accession>A0A8K1FDW2</accession>
<dbReference type="AlphaFoldDB" id="A0A8K1FDW2"/>
<proteinExistence type="predicted"/>
<evidence type="ECO:0000313" key="2">
    <source>
        <dbReference type="EMBL" id="TMW59850.1"/>
    </source>
</evidence>
<evidence type="ECO:0000313" key="3">
    <source>
        <dbReference type="Proteomes" id="UP000794436"/>
    </source>
</evidence>
<reference evidence="2" key="1">
    <citation type="submission" date="2019-03" db="EMBL/GenBank/DDBJ databases">
        <title>Long read genome sequence of the mycoparasitic Pythium oligandrum ATCC 38472 isolated from sugarbeet rhizosphere.</title>
        <authorList>
            <person name="Gaulin E."/>
        </authorList>
    </citation>
    <scope>NUCLEOTIDE SEQUENCE</scope>
    <source>
        <strain evidence="2">ATCC 38472_TT</strain>
    </source>
</reference>
<name>A0A8K1FDW2_PYTOL</name>
<keyword evidence="3" id="KW-1185">Reference proteome</keyword>
<sequence>MEWLEDLDLTEDPSMFFETLDMFDDSLSDEFSQPEEDTKLEPEPFVMYPMIDPLEKGVATKIPKKNKGRTRRRDEISSLRREAQVLSRRLELLRHRQEEEANTGIRRVSGWMMMAAEQQLLRETKEMENAQLRELLRAHVSLSDDLKRLLVRTRARHASIAVL</sequence>
<dbReference type="Proteomes" id="UP000794436">
    <property type="component" value="Unassembled WGS sequence"/>
</dbReference>
<feature type="coiled-coil region" evidence="1">
    <location>
        <begin position="76"/>
        <end position="133"/>
    </location>
</feature>
<evidence type="ECO:0000256" key="1">
    <source>
        <dbReference type="SAM" id="Coils"/>
    </source>
</evidence>
<dbReference type="EMBL" id="SPLM01000109">
    <property type="protein sequence ID" value="TMW59850.1"/>
    <property type="molecule type" value="Genomic_DNA"/>
</dbReference>
<protein>
    <submittedName>
        <fullName evidence="2">Uncharacterized protein</fullName>
    </submittedName>
</protein>
<comment type="caution">
    <text evidence="2">The sequence shown here is derived from an EMBL/GenBank/DDBJ whole genome shotgun (WGS) entry which is preliminary data.</text>
</comment>
<keyword evidence="1" id="KW-0175">Coiled coil</keyword>
<gene>
    <name evidence="2" type="ORF">Poli38472_004919</name>
</gene>